<proteinExistence type="predicted"/>
<name>A0A1Z5J0D5_9LACO</name>
<dbReference type="Proteomes" id="UP000198414">
    <property type="component" value="Unassembled WGS sequence"/>
</dbReference>
<dbReference type="Pfam" id="PF09693">
    <property type="entry name" value="Phage_XkdX"/>
    <property type="match status" value="1"/>
</dbReference>
<gene>
    <name evidence="1" type="ORF">IWT25_02602</name>
</gene>
<dbReference type="NCBIfam" id="TIGR01669">
    <property type="entry name" value="phage_XkdX"/>
    <property type="match status" value="1"/>
</dbReference>
<dbReference type="InterPro" id="IPR010022">
    <property type="entry name" value="XkdX"/>
</dbReference>
<dbReference type="RefSeq" id="WP_089122114.1">
    <property type="nucleotide sequence ID" value="NZ_BCMI01000050.1"/>
</dbReference>
<protein>
    <recommendedName>
        <fullName evidence="3">XkdX family protein</fullName>
    </recommendedName>
</protein>
<dbReference type="EMBL" id="BCMI01000050">
    <property type="protein sequence ID" value="GAX07248.1"/>
    <property type="molecule type" value="Genomic_DNA"/>
</dbReference>
<comment type="caution">
    <text evidence="1">The sequence shown here is derived from an EMBL/GenBank/DDBJ whole genome shotgun (WGS) entry which is preliminary data.</text>
</comment>
<accession>A0A1Z5J0D5</accession>
<evidence type="ECO:0000313" key="1">
    <source>
        <dbReference type="EMBL" id="GAX07248.1"/>
    </source>
</evidence>
<dbReference type="AlphaFoldDB" id="A0A1Z5J0D5"/>
<evidence type="ECO:0008006" key="3">
    <source>
        <dbReference type="Google" id="ProtNLM"/>
    </source>
</evidence>
<dbReference type="OrthoDB" id="2313962at2"/>
<sequence>MITFPTFDDIKIQWSWGIMSPEFLATYVQIGTITAEQYKQLAGKDYVAPTTA</sequence>
<evidence type="ECO:0000313" key="2">
    <source>
        <dbReference type="Proteomes" id="UP000198414"/>
    </source>
</evidence>
<reference evidence="1 2" key="1">
    <citation type="submission" date="2015-11" db="EMBL/GenBank/DDBJ databases">
        <title>Draft genome sequences of new species of the genus Lactobacillus isolated from orchardgrass silage.</title>
        <authorList>
            <person name="Tohno M."/>
            <person name="Tanizawa Y."/>
            <person name="Arita M."/>
        </authorList>
    </citation>
    <scope>NUCLEOTIDE SEQUENCE [LARGE SCALE GENOMIC DNA]</scope>
    <source>
        <strain evidence="1 2">IWT25</strain>
    </source>
</reference>
<organism evidence="1 2">
    <name type="scientific">Secundilactobacillus pentosiphilus</name>
    <dbReference type="NCBI Taxonomy" id="1714682"/>
    <lineage>
        <taxon>Bacteria</taxon>
        <taxon>Bacillati</taxon>
        <taxon>Bacillota</taxon>
        <taxon>Bacilli</taxon>
        <taxon>Lactobacillales</taxon>
        <taxon>Lactobacillaceae</taxon>
        <taxon>Secundilactobacillus</taxon>
    </lineage>
</organism>